<keyword evidence="8" id="KW-0811">Translocation</keyword>
<dbReference type="InterPro" id="IPR050693">
    <property type="entry name" value="Hsp70_NEF-Inhibitors"/>
</dbReference>
<keyword evidence="4" id="KW-0813">Transport</keyword>
<name>A0A7I8W040_9ANNE</name>
<sequence length="401" mass="45862">MNKFVLATFLLALTMWSYSQAKEGVKIRYSEDKHKISGEKFYPTKEWQTVKEDQAIPPGLHVRLNLETGKKEAKLMDENDNKGQNDNLVVVPDDQPSITDEIYLKSLLKEKKLRSMDELKKDFEALNANYQTDAEILKSLFKEYNGRKARDTHLRILNDLDGLLHQVDNGQEWMKMGGIPLLINDMNSTDFEIAKAAALCFAAAVQSNPQVQVKVIHHVSVLIRRLAIITDEDVSIKILYATSALVRNIPVGLHTFIQHGGLDELEKILQRPGLIKLKIKILTFITDMMTECENSKHLERETAKKIYNKVLTSLSERNWCENSWSLLQVDEHDSREKVVKSLVAMNCKTNDLMHRSNLKVLRDEYRVLAANDIDGDGYFESLAELFDKVLNNFSKPSKSDL</sequence>
<protein>
    <recommendedName>
        <fullName evidence="3">Nucleotide exchange factor SIL1</fullName>
    </recommendedName>
</protein>
<dbReference type="GO" id="GO:0005788">
    <property type="term" value="C:endoplasmic reticulum lumen"/>
    <property type="evidence" value="ECO:0007669"/>
    <property type="project" value="UniProtKB-SubCell"/>
</dbReference>
<keyword evidence="7" id="KW-0653">Protein transport</keyword>
<evidence type="ECO:0000256" key="2">
    <source>
        <dbReference type="ARBA" id="ARBA00010588"/>
    </source>
</evidence>
<dbReference type="OrthoDB" id="448649at2759"/>
<dbReference type="PANTHER" id="PTHR19316:SF35">
    <property type="entry name" value="NUCLEOTIDE EXCHANGE FACTOR SIL1"/>
    <property type="match status" value="1"/>
</dbReference>
<evidence type="ECO:0000256" key="10">
    <source>
        <dbReference type="SAM" id="SignalP"/>
    </source>
</evidence>
<dbReference type="InterPro" id="IPR016024">
    <property type="entry name" value="ARM-type_fold"/>
</dbReference>
<evidence type="ECO:0000256" key="9">
    <source>
        <dbReference type="ARBA" id="ARBA00023180"/>
    </source>
</evidence>
<keyword evidence="5 10" id="KW-0732">Signal</keyword>
<dbReference type="Gene3D" id="1.25.10.10">
    <property type="entry name" value="Leucine-rich Repeat Variant"/>
    <property type="match status" value="1"/>
</dbReference>
<dbReference type="GO" id="GO:0000774">
    <property type="term" value="F:adenyl-nucleotide exchange factor activity"/>
    <property type="evidence" value="ECO:0007669"/>
    <property type="project" value="TreeGrafter"/>
</dbReference>
<dbReference type="PANTHER" id="PTHR19316">
    <property type="entry name" value="PROTEIN FOLDING REGULATOR"/>
    <property type="match status" value="1"/>
</dbReference>
<dbReference type="Proteomes" id="UP000549394">
    <property type="component" value="Unassembled WGS sequence"/>
</dbReference>
<dbReference type="GO" id="GO:0015031">
    <property type="term" value="P:protein transport"/>
    <property type="evidence" value="ECO:0007669"/>
    <property type="project" value="UniProtKB-KW"/>
</dbReference>
<comment type="similarity">
    <text evidence="2">Belongs to the SIL1 family.</text>
</comment>
<reference evidence="11 12" key="1">
    <citation type="submission" date="2020-08" db="EMBL/GenBank/DDBJ databases">
        <authorList>
            <person name="Hejnol A."/>
        </authorList>
    </citation>
    <scope>NUCLEOTIDE SEQUENCE [LARGE SCALE GENOMIC DNA]</scope>
</reference>
<feature type="chain" id="PRO_5029538533" description="Nucleotide exchange factor SIL1" evidence="10">
    <location>
        <begin position="22"/>
        <end position="401"/>
    </location>
</feature>
<keyword evidence="9" id="KW-0325">Glycoprotein</keyword>
<keyword evidence="12" id="KW-1185">Reference proteome</keyword>
<gene>
    <name evidence="11" type="ORF">DGYR_LOCUS9433</name>
</gene>
<evidence type="ECO:0000256" key="3">
    <source>
        <dbReference type="ARBA" id="ARBA00015352"/>
    </source>
</evidence>
<evidence type="ECO:0000256" key="4">
    <source>
        <dbReference type="ARBA" id="ARBA00022448"/>
    </source>
</evidence>
<evidence type="ECO:0000256" key="6">
    <source>
        <dbReference type="ARBA" id="ARBA00022824"/>
    </source>
</evidence>
<dbReference type="EMBL" id="CAJFCJ010000014">
    <property type="protein sequence ID" value="CAD5121485.1"/>
    <property type="molecule type" value="Genomic_DNA"/>
</dbReference>
<comment type="caution">
    <text evidence="11">The sequence shown here is derived from an EMBL/GenBank/DDBJ whole genome shotgun (WGS) entry which is preliminary data.</text>
</comment>
<comment type="subcellular location">
    <subcellularLocation>
        <location evidence="1">Endoplasmic reticulum lumen</location>
    </subcellularLocation>
</comment>
<proteinExistence type="inferred from homology"/>
<evidence type="ECO:0000313" key="11">
    <source>
        <dbReference type="EMBL" id="CAD5121485.1"/>
    </source>
</evidence>
<dbReference type="InterPro" id="IPR011989">
    <property type="entry name" value="ARM-like"/>
</dbReference>
<evidence type="ECO:0000313" key="12">
    <source>
        <dbReference type="Proteomes" id="UP000549394"/>
    </source>
</evidence>
<evidence type="ECO:0000256" key="8">
    <source>
        <dbReference type="ARBA" id="ARBA00023010"/>
    </source>
</evidence>
<feature type="signal peptide" evidence="10">
    <location>
        <begin position="1"/>
        <end position="21"/>
    </location>
</feature>
<evidence type="ECO:0000256" key="5">
    <source>
        <dbReference type="ARBA" id="ARBA00022729"/>
    </source>
</evidence>
<dbReference type="SUPFAM" id="SSF48371">
    <property type="entry name" value="ARM repeat"/>
    <property type="match status" value="1"/>
</dbReference>
<evidence type="ECO:0000256" key="1">
    <source>
        <dbReference type="ARBA" id="ARBA00004319"/>
    </source>
</evidence>
<accession>A0A7I8W040</accession>
<organism evidence="11 12">
    <name type="scientific">Dimorphilus gyrociliatus</name>
    <dbReference type="NCBI Taxonomy" id="2664684"/>
    <lineage>
        <taxon>Eukaryota</taxon>
        <taxon>Metazoa</taxon>
        <taxon>Spiralia</taxon>
        <taxon>Lophotrochozoa</taxon>
        <taxon>Annelida</taxon>
        <taxon>Polychaeta</taxon>
        <taxon>Polychaeta incertae sedis</taxon>
        <taxon>Dinophilidae</taxon>
        <taxon>Dimorphilus</taxon>
    </lineage>
</organism>
<evidence type="ECO:0000256" key="7">
    <source>
        <dbReference type="ARBA" id="ARBA00022927"/>
    </source>
</evidence>
<dbReference type="AlphaFoldDB" id="A0A7I8W040"/>
<keyword evidence="6" id="KW-0256">Endoplasmic reticulum</keyword>